<evidence type="ECO:0000313" key="1">
    <source>
        <dbReference type="Proteomes" id="UP000887574"/>
    </source>
</evidence>
<keyword evidence="1" id="KW-1185">Reference proteome</keyword>
<dbReference type="Proteomes" id="UP000887574">
    <property type="component" value="Unplaced"/>
</dbReference>
<evidence type="ECO:0000313" key="2">
    <source>
        <dbReference type="WBParaSite" id="jg25327"/>
    </source>
</evidence>
<organism evidence="1 2">
    <name type="scientific">Ditylenchus dipsaci</name>
    <dbReference type="NCBI Taxonomy" id="166011"/>
    <lineage>
        <taxon>Eukaryota</taxon>
        <taxon>Metazoa</taxon>
        <taxon>Ecdysozoa</taxon>
        <taxon>Nematoda</taxon>
        <taxon>Chromadorea</taxon>
        <taxon>Rhabditida</taxon>
        <taxon>Tylenchina</taxon>
        <taxon>Tylenchomorpha</taxon>
        <taxon>Sphaerularioidea</taxon>
        <taxon>Anguinidae</taxon>
        <taxon>Anguininae</taxon>
        <taxon>Ditylenchus</taxon>
    </lineage>
</organism>
<proteinExistence type="predicted"/>
<sequence length="119" mass="13698">MRDFILFCSDACFFSFNLHDAACGLRLLAVCVFAEDMDSMPKILLKKGSPKSITQAIVAPSRDKIYFTIMPLDCTTEDIINKVKYSYSDGCNMDLIWKLDVYFTHIKRVALLMPWRLRS</sequence>
<protein>
    <submittedName>
        <fullName evidence="2">Uncharacterized protein</fullName>
    </submittedName>
</protein>
<name>A0A915DZG5_9BILA</name>
<reference evidence="2" key="1">
    <citation type="submission" date="2022-11" db="UniProtKB">
        <authorList>
            <consortium name="WormBaseParasite"/>
        </authorList>
    </citation>
    <scope>IDENTIFICATION</scope>
</reference>
<dbReference type="WBParaSite" id="jg25327">
    <property type="protein sequence ID" value="jg25327"/>
    <property type="gene ID" value="jg25327"/>
</dbReference>
<dbReference type="AlphaFoldDB" id="A0A915DZG5"/>
<accession>A0A915DZG5</accession>